<accession>A0ACB8A2X6</accession>
<organism evidence="1 2">
    <name type="scientific">Hygrophoropsis aurantiaca</name>
    <dbReference type="NCBI Taxonomy" id="72124"/>
    <lineage>
        <taxon>Eukaryota</taxon>
        <taxon>Fungi</taxon>
        <taxon>Dikarya</taxon>
        <taxon>Basidiomycota</taxon>
        <taxon>Agaricomycotina</taxon>
        <taxon>Agaricomycetes</taxon>
        <taxon>Agaricomycetidae</taxon>
        <taxon>Boletales</taxon>
        <taxon>Coniophorineae</taxon>
        <taxon>Hygrophoropsidaceae</taxon>
        <taxon>Hygrophoropsis</taxon>
    </lineage>
</organism>
<proteinExistence type="predicted"/>
<keyword evidence="2" id="KW-1185">Reference proteome</keyword>
<sequence length="113" mass="12332">NTWVIGPISTPKLVWGEQRAGQVHKCTTCGILLLTGEDAGFCCGDKGSRFQDVPPLPPLPPQYAVFINHPQISALSRVLNLIFSFASMETTHAFPLNNGPPGFMAVQGRVYHR</sequence>
<evidence type="ECO:0000313" key="2">
    <source>
        <dbReference type="Proteomes" id="UP000790377"/>
    </source>
</evidence>
<name>A0ACB8A2X6_9AGAM</name>
<dbReference type="Proteomes" id="UP000790377">
    <property type="component" value="Unassembled WGS sequence"/>
</dbReference>
<protein>
    <submittedName>
        <fullName evidence="1">Uncharacterized protein</fullName>
    </submittedName>
</protein>
<feature type="non-terminal residue" evidence="1">
    <location>
        <position position="1"/>
    </location>
</feature>
<comment type="caution">
    <text evidence="1">The sequence shown here is derived from an EMBL/GenBank/DDBJ whole genome shotgun (WGS) entry which is preliminary data.</text>
</comment>
<gene>
    <name evidence="1" type="ORF">BJ138DRAFT_973834</name>
</gene>
<reference evidence="1" key="1">
    <citation type="journal article" date="2021" name="New Phytol.">
        <title>Evolutionary innovations through gain and loss of genes in the ectomycorrhizal Boletales.</title>
        <authorList>
            <person name="Wu G."/>
            <person name="Miyauchi S."/>
            <person name="Morin E."/>
            <person name="Kuo A."/>
            <person name="Drula E."/>
            <person name="Varga T."/>
            <person name="Kohler A."/>
            <person name="Feng B."/>
            <person name="Cao Y."/>
            <person name="Lipzen A."/>
            <person name="Daum C."/>
            <person name="Hundley H."/>
            <person name="Pangilinan J."/>
            <person name="Johnson J."/>
            <person name="Barry K."/>
            <person name="LaButti K."/>
            <person name="Ng V."/>
            <person name="Ahrendt S."/>
            <person name="Min B."/>
            <person name="Choi I.G."/>
            <person name="Park H."/>
            <person name="Plett J.M."/>
            <person name="Magnuson J."/>
            <person name="Spatafora J.W."/>
            <person name="Nagy L.G."/>
            <person name="Henrissat B."/>
            <person name="Grigoriev I.V."/>
            <person name="Yang Z.L."/>
            <person name="Xu J."/>
            <person name="Martin F.M."/>
        </authorList>
    </citation>
    <scope>NUCLEOTIDE SEQUENCE</scope>
    <source>
        <strain evidence="1">ATCC 28755</strain>
    </source>
</reference>
<evidence type="ECO:0000313" key="1">
    <source>
        <dbReference type="EMBL" id="KAH7907761.1"/>
    </source>
</evidence>
<dbReference type="EMBL" id="MU267874">
    <property type="protein sequence ID" value="KAH7907761.1"/>
    <property type="molecule type" value="Genomic_DNA"/>
</dbReference>
<feature type="non-terminal residue" evidence="1">
    <location>
        <position position="113"/>
    </location>
</feature>